<dbReference type="EMBL" id="OZ035828">
    <property type="protein sequence ID" value="CAL1609396.1"/>
    <property type="molecule type" value="Genomic_DNA"/>
</dbReference>
<evidence type="ECO:0000313" key="2">
    <source>
        <dbReference type="EMBL" id="CAL1589388.1"/>
    </source>
</evidence>
<accession>A0AAV2KLB5</accession>
<dbReference type="Proteomes" id="UP001497482">
    <property type="component" value="Chromosome 18"/>
</dbReference>
<keyword evidence="4" id="KW-1185">Reference proteome</keyword>
<gene>
    <name evidence="2" type="ORF">KC01_LOCUS19022</name>
    <name evidence="3" type="ORF">KC01_LOCUS36149</name>
</gene>
<name>A0AAV2KLB5_KNICA</name>
<organism evidence="2 4">
    <name type="scientific">Knipowitschia caucasica</name>
    <name type="common">Caucasian dwarf goby</name>
    <name type="synonym">Pomatoschistus caucasicus</name>
    <dbReference type="NCBI Taxonomy" id="637954"/>
    <lineage>
        <taxon>Eukaryota</taxon>
        <taxon>Metazoa</taxon>
        <taxon>Chordata</taxon>
        <taxon>Craniata</taxon>
        <taxon>Vertebrata</taxon>
        <taxon>Euteleostomi</taxon>
        <taxon>Actinopterygii</taxon>
        <taxon>Neopterygii</taxon>
        <taxon>Teleostei</taxon>
        <taxon>Neoteleostei</taxon>
        <taxon>Acanthomorphata</taxon>
        <taxon>Gobiaria</taxon>
        <taxon>Gobiiformes</taxon>
        <taxon>Gobioidei</taxon>
        <taxon>Gobiidae</taxon>
        <taxon>Gobiinae</taxon>
        <taxon>Knipowitschia</taxon>
    </lineage>
</organism>
<evidence type="ECO:0000256" key="1">
    <source>
        <dbReference type="SAM" id="MobiDB-lite"/>
    </source>
</evidence>
<feature type="region of interest" description="Disordered" evidence="1">
    <location>
        <begin position="123"/>
        <end position="144"/>
    </location>
</feature>
<sequence>MSEQAAKGPGPCGALLLRLGGCMWRGSTGAEAGGVRVLLAAFWAGAAGERGGGDPEGQYLGRAGWGPVGKRWQGRGYLFVWVRKAVGWFFNQDASVLGVGVCWGTSFSVGGCGPSAPGFQTSFSPGPQKGGGGGWEGDPTGPPGWQGIWDFAPRGSWEGCPVPGGAVERGVDPAVSCWWGLTGKGVDLRS</sequence>
<dbReference type="EMBL" id="OZ035840">
    <property type="protein sequence ID" value="CAL1589388.1"/>
    <property type="molecule type" value="Genomic_DNA"/>
</dbReference>
<dbReference type="AlphaFoldDB" id="A0AAV2KLB5"/>
<dbReference type="Proteomes" id="UP001497482">
    <property type="component" value="Chromosome 6"/>
</dbReference>
<evidence type="ECO:0000313" key="4">
    <source>
        <dbReference type="Proteomes" id="UP001497482"/>
    </source>
</evidence>
<protein>
    <submittedName>
        <fullName evidence="2">Uncharacterized protein</fullName>
    </submittedName>
</protein>
<evidence type="ECO:0000313" key="3">
    <source>
        <dbReference type="EMBL" id="CAL1609396.1"/>
    </source>
</evidence>
<reference evidence="2 4" key="1">
    <citation type="submission" date="2024-04" db="EMBL/GenBank/DDBJ databases">
        <authorList>
            <person name="Waldvogel A.-M."/>
            <person name="Schoenle A."/>
        </authorList>
    </citation>
    <scope>NUCLEOTIDE SEQUENCE [LARGE SCALE GENOMIC DNA]</scope>
</reference>
<proteinExistence type="predicted"/>